<sequence>MSCWCEETTYTCMDCEAKSVWEKEISPEDKKKLLRYQQLTSDSPLGKEEMEEWRVLYEWKEETGYELTHIPSEV</sequence>
<gene>
    <name evidence="1" type="ORF">S01H1_70366</name>
</gene>
<accession>X0Y7W1</accession>
<protein>
    <submittedName>
        <fullName evidence="1">Uncharacterized protein</fullName>
    </submittedName>
</protein>
<evidence type="ECO:0000313" key="1">
    <source>
        <dbReference type="EMBL" id="GAG32956.1"/>
    </source>
</evidence>
<proteinExistence type="predicted"/>
<comment type="caution">
    <text evidence="1">The sequence shown here is derived from an EMBL/GenBank/DDBJ whole genome shotgun (WGS) entry which is preliminary data.</text>
</comment>
<dbReference type="AlphaFoldDB" id="X0Y7W1"/>
<reference evidence="1" key="1">
    <citation type="journal article" date="2014" name="Front. Microbiol.">
        <title>High frequency of phylogenetically diverse reductive dehalogenase-homologous genes in deep subseafloor sedimentary metagenomes.</title>
        <authorList>
            <person name="Kawai M."/>
            <person name="Futagami T."/>
            <person name="Toyoda A."/>
            <person name="Takaki Y."/>
            <person name="Nishi S."/>
            <person name="Hori S."/>
            <person name="Arai W."/>
            <person name="Tsubouchi T."/>
            <person name="Morono Y."/>
            <person name="Uchiyama I."/>
            <person name="Ito T."/>
            <person name="Fujiyama A."/>
            <person name="Inagaki F."/>
            <person name="Takami H."/>
        </authorList>
    </citation>
    <scope>NUCLEOTIDE SEQUENCE</scope>
    <source>
        <strain evidence="1">Expedition CK06-06</strain>
    </source>
</reference>
<dbReference type="EMBL" id="BARS01046787">
    <property type="protein sequence ID" value="GAG32956.1"/>
    <property type="molecule type" value="Genomic_DNA"/>
</dbReference>
<organism evidence="1">
    <name type="scientific">marine sediment metagenome</name>
    <dbReference type="NCBI Taxonomy" id="412755"/>
    <lineage>
        <taxon>unclassified sequences</taxon>
        <taxon>metagenomes</taxon>
        <taxon>ecological metagenomes</taxon>
    </lineage>
</organism>
<name>X0Y7W1_9ZZZZ</name>